<dbReference type="AlphaFoldDB" id="A0A942A3S6"/>
<name>A0A942A3S6_9BACT</name>
<reference evidence="1" key="1">
    <citation type="journal article" date="2021" name="ISME J.">
        <title>Fine-scale metabolic discontinuity in a stratified prokaryote microbiome of a Red Sea deep halocline.</title>
        <authorList>
            <person name="Michoud G."/>
            <person name="Ngugi D.K."/>
            <person name="Barozzi A."/>
            <person name="Merlino G."/>
            <person name="Calleja M.L."/>
            <person name="Delgado-Huertas A."/>
            <person name="Moran X.A.G."/>
            <person name="Daffonchio D."/>
        </authorList>
    </citation>
    <scope>NUCLEOTIDE SEQUENCE</scope>
    <source>
        <strain evidence="1">SuakinDeep_MAG55_1</strain>
    </source>
</reference>
<accession>A0A942A3S6</accession>
<protein>
    <submittedName>
        <fullName evidence="1">Uncharacterized protein</fullName>
    </submittedName>
</protein>
<dbReference type="Proteomes" id="UP000722750">
    <property type="component" value="Unassembled WGS sequence"/>
</dbReference>
<evidence type="ECO:0000313" key="1">
    <source>
        <dbReference type="EMBL" id="MBS1259396.1"/>
    </source>
</evidence>
<evidence type="ECO:0000313" key="2">
    <source>
        <dbReference type="Proteomes" id="UP000722750"/>
    </source>
</evidence>
<proteinExistence type="predicted"/>
<dbReference type="EMBL" id="JAANXD010000091">
    <property type="protein sequence ID" value="MBS1259396.1"/>
    <property type="molecule type" value="Genomic_DNA"/>
</dbReference>
<gene>
    <name evidence="1" type="ORF">MAG551_02466</name>
</gene>
<comment type="caution">
    <text evidence="1">The sequence shown here is derived from an EMBL/GenBank/DDBJ whole genome shotgun (WGS) entry which is preliminary data.</text>
</comment>
<sequence>MANIYYKENIKVLNKLMKTYKFLTTQFPLLAKEGIKAKLSLAMGGLPQLIANLRKYSFIHLDNDNSIKYPVFNEKHMYFRRCNISEFPSPGL</sequence>
<organism evidence="1 2">
    <name type="scientific">Candidatus Scalindua arabica</name>
    <dbReference type="NCBI Taxonomy" id="1127984"/>
    <lineage>
        <taxon>Bacteria</taxon>
        <taxon>Pseudomonadati</taxon>
        <taxon>Planctomycetota</taxon>
        <taxon>Candidatus Brocadiia</taxon>
        <taxon>Candidatus Brocadiales</taxon>
        <taxon>Candidatus Scalinduaceae</taxon>
        <taxon>Candidatus Scalindua</taxon>
    </lineage>
</organism>